<name>L0R773_9BACT</name>
<dbReference type="EMBL" id="HF547348">
    <property type="protein sequence ID" value="CCO06811.1"/>
    <property type="molecule type" value="Genomic_DNA"/>
</dbReference>
<organism evidence="1">
    <name type="scientific">Desulfamplus magnetovallimortis</name>
    <dbReference type="NCBI Taxonomy" id="1246637"/>
    <lineage>
        <taxon>Bacteria</taxon>
        <taxon>Pseudomonadati</taxon>
        <taxon>Thermodesulfobacteriota</taxon>
        <taxon>Desulfobacteria</taxon>
        <taxon>Desulfobacterales</taxon>
        <taxon>Desulfobacteraceae</taxon>
        <taxon>Desulfamplus</taxon>
    </lineage>
</organism>
<sequence>MAISGLMILKKMAWQTPGDSITAKENALWVIYAPLNSLESRTVRYGLSLLAISVQKIKGIGFPILIVTDDDSLMPEHLPTPFRGSEVILLSDKTLGAKFTARANTPVPKIATEYRIDIHANQGYGIWFETGPAKGEEWKGVLAGGLISDVNAHGVGTSGLLPLKTVLEYQMQGIKLSFGKNEFSAWAVKNIIDDQHSYYFRFNDIPDQILFGQLPDEQDDGLLYHIELC</sequence>
<gene>
    <name evidence="1" type="ORF">DEMABW1_80205</name>
    <name evidence="2" type="ORF">MTBBW1_80205</name>
</gene>
<dbReference type="EMBL" id="FWEV01000325">
    <property type="protein sequence ID" value="SLM32862.1"/>
    <property type="molecule type" value="Genomic_DNA"/>
</dbReference>
<dbReference type="STRING" id="1246637.MTBBW1_80205"/>
<reference evidence="1" key="1">
    <citation type="submission" date="2012-10" db="EMBL/GenBank/DDBJ databases">
        <authorList>
            <person name="Lefevre C."/>
        </authorList>
    </citation>
    <scope>NUCLEOTIDE SEQUENCE</scope>
    <source>
        <strain evidence="1">BW-1</strain>
    </source>
</reference>
<keyword evidence="3" id="KW-1185">Reference proteome</keyword>
<dbReference type="AlphaFoldDB" id="L0R773"/>
<evidence type="ECO:0000313" key="2">
    <source>
        <dbReference type="EMBL" id="SLM32862.1"/>
    </source>
</evidence>
<proteinExistence type="predicted"/>
<dbReference type="Proteomes" id="UP000191931">
    <property type="component" value="Unassembled WGS sequence"/>
</dbReference>
<reference evidence="2 3" key="3">
    <citation type="submission" date="2017-03" db="EMBL/GenBank/DDBJ databases">
        <authorList>
            <person name="Afonso C.L."/>
            <person name="Miller P.J."/>
            <person name="Scott M.A."/>
            <person name="Spackman E."/>
            <person name="Goraichik I."/>
            <person name="Dimitrov K.M."/>
            <person name="Suarez D.L."/>
            <person name="Swayne D.E."/>
        </authorList>
    </citation>
    <scope>NUCLEOTIDE SEQUENCE [LARGE SCALE GENOMIC DNA]</scope>
    <source>
        <strain evidence="2">PRJEB14757</strain>
    </source>
</reference>
<reference evidence="1" key="2">
    <citation type="submission" date="2012-12" db="EMBL/GenBank/DDBJ databases">
        <title>Region harboring genes involved in magnetosome formation of Candidatus Desulfamplus magnetosmortis.</title>
        <authorList>
            <person name="Lefevre C.T."/>
            <person name="Bazylinski D.A."/>
        </authorList>
    </citation>
    <scope>NUCLEOTIDE SEQUENCE</scope>
    <source>
        <strain evidence="1">BW-1</strain>
    </source>
</reference>
<evidence type="ECO:0000313" key="3">
    <source>
        <dbReference type="Proteomes" id="UP000191931"/>
    </source>
</evidence>
<evidence type="ECO:0000313" key="1">
    <source>
        <dbReference type="EMBL" id="CCO06811.1"/>
    </source>
</evidence>
<protein>
    <submittedName>
        <fullName evidence="1">Uncharacterized protein</fullName>
    </submittedName>
</protein>
<accession>L0R773</accession>